<accession>U4KVD2</accession>
<keyword evidence="2" id="KW-1185">Reference proteome</keyword>
<proteinExistence type="predicted"/>
<dbReference type="SUPFAM" id="SSF57903">
    <property type="entry name" value="FYVE/PHD zinc finger"/>
    <property type="match status" value="1"/>
</dbReference>
<evidence type="ECO:0000313" key="2">
    <source>
        <dbReference type="Proteomes" id="UP000018144"/>
    </source>
</evidence>
<evidence type="ECO:0000313" key="1">
    <source>
        <dbReference type="EMBL" id="CCX05217.1"/>
    </source>
</evidence>
<protein>
    <submittedName>
        <fullName evidence="1">Uncharacterized protein</fullName>
    </submittedName>
</protein>
<dbReference type="EMBL" id="HF935238">
    <property type="protein sequence ID" value="CCX05217.1"/>
    <property type="molecule type" value="Genomic_DNA"/>
</dbReference>
<sequence length="71" mass="8548">MLCLRLPKHILRLDLPSIGMFEDQPLQRCCRCKKQHRNLYYCTPCGKIRCEKCQVNKIPKSRPYARSLLWR</sequence>
<name>U4KVD2_PYROM</name>
<gene>
    <name evidence="1" type="ORF">PCON_04804</name>
</gene>
<dbReference type="InterPro" id="IPR011011">
    <property type="entry name" value="Znf_FYVE_PHD"/>
</dbReference>
<dbReference type="AlphaFoldDB" id="U4KVD2"/>
<reference evidence="1 2" key="1">
    <citation type="journal article" date="2013" name="PLoS Genet.">
        <title>The genome and development-dependent transcriptomes of Pyronema confluens: a window into fungal evolution.</title>
        <authorList>
            <person name="Traeger S."/>
            <person name="Altegoer F."/>
            <person name="Freitag M."/>
            <person name="Gabaldon T."/>
            <person name="Kempken F."/>
            <person name="Kumar A."/>
            <person name="Marcet-Houben M."/>
            <person name="Poggeler S."/>
            <person name="Stajich J.E."/>
            <person name="Nowrousian M."/>
        </authorList>
    </citation>
    <scope>NUCLEOTIDE SEQUENCE [LARGE SCALE GENOMIC DNA]</scope>
    <source>
        <strain evidence="2">CBS 100304</strain>
        <tissue evidence="1">Vegetative mycelium</tissue>
    </source>
</reference>
<dbReference type="Proteomes" id="UP000018144">
    <property type="component" value="Unassembled WGS sequence"/>
</dbReference>
<organism evidence="1 2">
    <name type="scientific">Pyronema omphalodes (strain CBS 100304)</name>
    <name type="common">Pyronema confluens</name>
    <dbReference type="NCBI Taxonomy" id="1076935"/>
    <lineage>
        <taxon>Eukaryota</taxon>
        <taxon>Fungi</taxon>
        <taxon>Dikarya</taxon>
        <taxon>Ascomycota</taxon>
        <taxon>Pezizomycotina</taxon>
        <taxon>Pezizomycetes</taxon>
        <taxon>Pezizales</taxon>
        <taxon>Pyronemataceae</taxon>
        <taxon>Pyronema</taxon>
    </lineage>
</organism>